<dbReference type="AlphaFoldDB" id="A0A1X7PYL0"/>
<dbReference type="GO" id="GO:0046872">
    <property type="term" value="F:metal ion binding"/>
    <property type="evidence" value="ECO:0007669"/>
    <property type="project" value="UniProtKB-KW"/>
</dbReference>
<reference evidence="14 15" key="1">
    <citation type="submission" date="2017-04" db="EMBL/GenBank/DDBJ databases">
        <authorList>
            <person name="Afonso C.L."/>
            <person name="Miller P.J."/>
            <person name="Scott M.A."/>
            <person name="Spackman E."/>
            <person name="Goraichik I."/>
            <person name="Dimitrov K.M."/>
            <person name="Suarez D.L."/>
            <person name="Swayne D.E."/>
        </authorList>
    </citation>
    <scope>NUCLEOTIDE SEQUENCE [LARGE SCALE GENOMIC DNA]</scope>
    <source>
        <strain evidence="14 15">B5P</strain>
    </source>
</reference>
<accession>A0A1X7PYL0</accession>
<proteinExistence type="inferred from homology"/>
<evidence type="ECO:0000256" key="10">
    <source>
        <dbReference type="ARBA" id="ARBA00023136"/>
    </source>
</evidence>
<dbReference type="PANTHER" id="PTHR10978:SF5">
    <property type="entry name" value="SUCCINATE DEHYDROGENASE CYTOCHROME B560 SUBUNIT, MITOCHONDRIAL"/>
    <property type="match status" value="1"/>
</dbReference>
<comment type="cofactor">
    <cofactor evidence="12">
        <name>heme</name>
        <dbReference type="ChEBI" id="CHEBI:30413"/>
    </cofactor>
    <text evidence="12">The heme is bound between the two transmembrane subunits.</text>
</comment>
<evidence type="ECO:0000256" key="3">
    <source>
        <dbReference type="ARBA" id="ARBA00007244"/>
    </source>
</evidence>
<dbReference type="InterPro" id="IPR000701">
    <property type="entry name" value="SuccDH_FuR_B_TM-su"/>
</dbReference>
<dbReference type="PANTHER" id="PTHR10978">
    <property type="entry name" value="SUCCINATE DEHYDROGENASE CYTOCHROME B560 SUBUNIT"/>
    <property type="match status" value="1"/>
</dbReference>
<keyword evidence="15" id="KW-1185">Reference proteome</keyword>
<keyword evidence="8 13" id="KW-1133">Transmembrane helix</keyword>
<comment type="subunit">
    <text evidence="11">Part of an enzyme complex containing four subunits: a flavoprotein, an iron-sulfur protein, plus two membrane-anchoring proteins, SdhC and SdhD. The complex can form homotrimers.</text>
</comment>
<evidence type="ECO:0000256" key="11">
    <source>
        <dbReference type="ARBA" id="ARBA00025912"/>
    </source>
</evidence>
<comment type="subcellular location">
    <subcellularLocation>
        <location evidence="2">Membrane</location>
        <topology evidence="2">Multi-pass membrane protein</topology>
    </subcellularLocation>
</comment>
<dbReference type="GO" id="GO:0016020">
    <property type="term" value="C:membrane"/>
    <property type="evidence" value="ECO:0007669"/>
    <property type="project" value="UniProtKB-SubCell"/>
</dbReference>
<dbReference type="Proteomes" id="UP000193083">
    <property type="component" value="Unassembled WGS sequence"/>
</dbReference>
<sequence>MSAPATRHKPRPLSPHLFIYKPIPTMVMSILHRITGGALYVGTLVMAWWITAAAGSEDYYSFVSGIVGSWFGQLVLFGFSWALMFHLLGGVRHLIWDTGAYMEKHTATKLAIATAIGSVVLTLAIWIVVFAMRSGA</sequence>
<evidence type="ECO:0000256" key="8">
    <source>
        <dbReference type="ARBA" id="ARBA00022989"/>
    </source>
</evidence>
<evidence type="ECO:0000256" key="6">
    <source>
        <dbReference type="ARBA" id="ARBA00022692"/>
    </source>
</evidence>
<feature type="transmembrane region" description="Helical" evidence="13">
    <location>
        <begin position="70"/>
        <end position="89"/>
    </location>
</feature>
<gene>
    <name evidence="14" type="ORF">SAMN02982922_5768</name>
</gene>
<dbReference type="InterPro" id="IPR018495">
    <property type="entry name" value="Succ_DH_cyt_bsu_CS"/>
</dbReference>
<dbReference type="InterPro" id="IPR034804">
    <property type="entry name" value="SQR/QFR_C/D"/>
</dbReference>
<evidence type="ECO:0000313" key="14">
    <source>
        <dbReference type="EMBL" id="SMH57376.1"/>
    </source>
</evidence>
<organism evidence="14 15">
    <name type="scientific">Mesorhizobium australicum</name>
    <dbReference type="NCBI Taxonomy" id="536018"/>
    <lineage>
        <taxon>Bacteria</taxon>
        <taxon>Pseudomonadati</taxon>
        <taxon>Pseudomonadota</taxon>
        <taxon>Alphaproteobacteria</taxon>
        <taxon>Hyphomicrobiales</taxon>
        <taxon>Phyllobacteriaceae</taxon>
        <taxon>Mesorhizobium</taxon>
    </lineage>
</organism>
<protein>
    <recommendedName>
        <fullName evidence="4">Succinate dehydrogenase cytochrome b556 subunit</fullName>
    </recommendedName>
</protein>
<dbReference type="EMBL" id="FXBL01000004">
    <property type="protein sequence ID" value="SMH57376.1"/>
    <property type="molecule type" value="Genomic_DNA"/>
</dbReference>
<dbReference type="Gene3D" id="1.20.1300.10">
    <property type="entry name" value="Fumarate reductase/succinate dehydrogenase, transmembrane subunit"/>
    <property type="match status" value="1"/>
</dbReference>
<keyword evidence="7 12" id="KW-0479">Metal-binding</keyword>
<evidence type="ECO:0000256" key="4">
    <source>
        <dbReference type="ARBA" id="ARBA00020076"/>
    </source>
</evidence>
<dbReference type="OrthoDB" id="9799441at2"/>
<keyword evidence="5 12" id="KW-0349">Heme</keyword>
<comment type="function">
    <text evidence="1">Membrane-anchoring subunit of succinate dehydrogenase (SDH).</text>
</comment>
<dbReference type="RefSeq" id="WP_085467322.1">
    <property type="nucleotide sequence ID" value="NZ_FXBL01000004.1"/>
</dbReference>
<dbReference type="GO" id="GO:0009055">
    <property type="term" value="F:electron transfer activity"/>
    <property type="evidence" value="ECO:0007669"/>
    <property type="project" value="InterPro"/>
</dbReference>
<evidence type="ECO:0000256" key="12">
    <source>
        <dbReference type="PIRSR" id="PIRSR000178-1"/>
    </source>
</evidence>
<feature type="binding site" description="axial binding residue" evidence="12">
    <location>
        <position position="86"/>
    </location>
    <ligand>
        <name>heme</name>
        <dbReference type="ChEBI" id="CHEBI:30413"/>
        <note>ligand shared with second transmembrane subunit</note>
    </ligand>
    <ligandPart>
        <name>Fe</name>
        <dbReference type="ChEBI" id="CHEBI:18248"/>
    </ligandPart>
</feature>
<dbReference type="Pfam" id="PF01127">
    <property type="entry name" value="Sdh_cyt"/>
    <property type="match status" value="1"/>
</dbReference>
<comment type="similarity">
    <text evidence="3">Belongs to the cytochrome b560 family.</text>
</comment>
<dbReference type="SUPFAM" id="SSF81343">
    <property type="entry name" value="Fumarate reductase respiratory complex transmembrane subunits"/>
    <property type="match status" value="1"/>
</dbReference>
<dbReference type="GO" id="GO:0006099">
    <property type="term" value="P:tricarboxylic acid cycle"/>
    <property type="evidence" value="ECO:0007669"/>
    <property type="project" value="InterPro"/>
</dbReference>
<dbReference type="PROSITE" id="PS01000">
    <property type="entry name" value="SDH_CYT_1"/>
    <property type="match status" value="1"/>
</dbReference>
<name>A0A1X7PYL0_9HYPH</name>
<keyword evidence="6 13" id="KW-0812">Transmembrane</keyword>
<feature type="transmembrane region" description="Helical" evidence="13">
    <location>
        <begin position="110"/>
        <end position="132"/>
    </location>
</feature>
<evidence type="ECO:0000256" key="1">
    <source>
        <dbReference type="ARBA" id="ARBA00004050"/>
    </source>
</evidence>
<dbReference type="PIRSF" id="PIRSF000178">
    <property type="entry name" value="SDH_cyt_b560"/>
    <property type="match status" value="1"/>
</dbReference>
<dbReference type="NCBIfam" id="TIGR02970">
    <property type="entry name" value="succ_dehyd_cytB"/>
    <property type="match status" value="1"/>
</dbReference>
<evidence type="ECO:0000256" key="9">
    <source>
        <dbReference type="ARBA" id="ARBA00023004"/>
    </source>
</evidence>
<keyword evidence="10 13" id="KW-0472">Membrane</keyword>
<evidence type="ECO:0000256" key="5">
    <source>
        <dbReference type="ARBA" id="ARBA00022617"/>
    </source>
</evidence>
<evidence type="ECO:0000256" key="7">
    <source>
        <dbReference type="ARBA" id="ARBA00022723"/>
    </source>
</evidence>
<keyword evidence="9 12" id="KW-0408">Iron</keyword>
<evidence type="ECO:0000313" key="15">
    <source>
        <dbReference type="Proteomes" id="UP000193083"/>
    </source>
</evidence>
<dbReference type="CDD" id="cd03499">
    <property type="entry name" value="SQR_TypeC_SdhC"/>
    <property type="match status" value="1"/>
</dbReference>
<evidence type="ECO:0000256" key="2">
    <source>
        <dbReference type="ARBA" id="ARBA00004141"/>
    </source>
</evidence>
<evidence type="ECO:0000256" key="13">
    <source>
        <dbReference type="SAM" id="Phobius"/>
    </source>
</evidence>
<dbReference type="InterPro" id="IPR014314">
    <property type="entry name" value="Succ_DH_cytb556"/>
</dbReference>
<dbReference type="PROSITE" id="PS01001">
    <property type="entry name" value="SDH_CYT_2"/>
    <property type="match status" value="1"/>
</dbReference>
<feature type="transmembrane region" description="Helical" evidence="13">
    <location>
        <begin position="30"/>
        <end position="50"/>
    </location>
</feature>